<dbReference type="Pfam" id="PF07729">
    <property type="entry name" value="FCD"/>
    <property type="match status" value="1"/>
</dbReference>
<dbReference type="GO" id="GO:0003677">
    <property type="term" value="F:DNA binding"/>
    <property type="evidence" value="ECO:0007669"/>
    <property type="project" value="UniProtKB-KW"/>
</dbReference>
<proteinExistence type="predicted"/>
<evidence type="ECO:0000313" key="5">
    <source>
        <dbReference type="EMBL" id="HJD96920.1"/>
    </source>
</evidence>
<dbReference type="InterPro" id="IPR036388">
    <property type="entry name" value="WH-like_DNA-bd_sf"/>
</dbReference>
<evidence type="ECO:0000259" key="4">
    <source>
        <dbReference type="PROSITE" id="PS50949"/>
    </source>
</evidence>
<evidence type="ECO:0000256" key="2">
    <source>
        <dbReference type="ARBA" id="ARBA00023125"/>
    </source>
</evidence>
<keyword evidence="2" id="KW-0238">DNA-binding</keyword>
<organism evidence="5 6">
    <name type="scientific">Mailhella massiliensis</name>
    <dbReference type="NCBI Taxonomy" id="1903261"/>
    <lineage>
        <taxon>Bacteria</taxon>
        <taxon>Pseudomonadati</taxon>
        <taxon>Thermodesulfobacteriota</taxon>
        <taxon>Desulfovibrionia</taxon>
        <taxon>Desulfovibrionales</taxon>
        <taxon>Desulfovibrionaceae</taxon>
        <taxon>Mailhella</taxon>
    </lineage>
</organism>
<dbReference type="InterPro" id="IPR036390">
    <property type="entry name" value="WH_DNA-bd_sf"/>
</dbReference>
<dbReference type="SUPFAM" id="SSF46785">
    <property type="entry name" value="Winged helix' DNA-binding domain"/>
    <property type="match status" value="1"/>
</dbReference>
<comment type="caution">
    <text evidence="5">The sequence shown here is derived from an EMBL/GenBank/DDBJ whole genome shotgun (WGS) entry which is preliminary data.</text>
</comment>
<dbReference type="RefSeq" id="WP_304121550.1">
    <property type="nucleotide sequence ID" value="NZ_DYZA01000086.1"/>
</dbReference>
<dbReference type="PANTHER" id="PTHR43537:SF5">
    <property type="entry name" value="UXU OPERON TRANSCRIPTIONAL REGULATOR"/>
    <property type="match status" value="1"/>
</dbReference>
<dbReference type="InterPro" id="IPR011711">
    <property type="entry name" value="GntR_C"/>
</dbReference>
<keyword evidence="3" id="KW-0804">Transcription</keyword>
<name>A0A921DQU5_9BACT</name>
<dbReference type="Gene3D" id="1.10.10.10">
    <property type="entry name" value="Winged helix-like DNA-binding domain superfamily/Winged helix DNA-binding domain"/>
    <property type="match status" value="1"/>
</dbReference>
<dbReference type="InterPro" id="IPR008920">
    <property type="entry name" value="TF_FadR/GntR_C"/>
</dbReference>
<dbReference type="SMART" id="SM00895">
    <property type="entry name" value="FCD"/>
    <property type="match status" value="1"/>
</dbReference>
<dbReference type="Pfam" id="PF00392">
    <property type="entry name" value="GntR"/>
    <property type="match status" value="1"/>
</dbReference>
<dbReference type="Gene3D" id="1.20.120.530">
    <property type="entry name" value="GntR ligand-binding domain-like"/>
    <property type="match status" value="1"/>
</dbReference>
<dbReference type="PROSITE" id="PS50949">
    <property type="entry name" value="HTH_GNTR"/>
    <property type="match status" value="1"/>
</dbReference>
<dbReference type="Proteomes" id="UP000698963">
    <property type="component" value="Unassembled WGS sequence"/>
</dbReference>
<dbReference type="GO" id="GO:0003700">
    <property type="term" value="F:DNA-binding transcription factor activity"/>
    <property type="evidence" value="ECO:0007669"/>
    <property type="project" value="InterPro"/>
</dbReference>
<reference evidence="5" key="1">
    <citation type="journal article" date="2021" name="PeerJ">
        <title>Extensive microbial diversity within the chicken gut microbiome revealed by metagenomics and culture.</title>
        <authorList>
            <person name="Gilroy R."/>
            <person name="Ravi A."/>
            <person name="Getino M."/>
            <person name="Pursley I."/>
            <person name="Horton D.L."/>
            <person name="Alikhan N.F."/>
            <person name="Baker D."/>
            <person name="Gharbi K."/>
            <person name="Hall N."/>
            <person name="Watson M."/>
            <person name="Adriaenssens E.M."/>
            <person name="Foster-Nyarko E."/>
            <person name="Jarju S."/>
            <person name="Secka A."/>
            <person name="Antonio M."/>
            <person name="Oren A."/>
            <person name="Chaudhuri R.R."/>
            <person name="La Ragione R."/>
            <person name="Hildebrand F."/>
            <person name="Pallen M.J."/>
        </authorList>
    </citation>
    <scope>NUCLEOTIDE SEQUENCE</scope>
    <source>
        <strain evidence="5">ChiGjej2B2-19336</strain>
    </source>
</reference>
<accession>A0A921DQU5</accession>
<dbReference type="AlphaFoldDB" id="A0A921DQU5"/>
<evidence type="ECO:0000313" key="6">
    <source>
        <dbReference type="Proteomes" id="UP000698963"/>
    </source>
</evidence>
<gene>
    <name evidence="5" type="ORF">K8W16_04675</name>
</gene>
<sequence length="230" mass="25876">MEEKRLSDTVADAIFSMITIEKRFAAGDKLPNENDLSEELGVSRTTLREAVRILAAGNIVEIRRGKGTFVREDFAAHPMAELSPLASAKVNADDLYEMRLIFEPEAAYYATLRATESELQRIMALGENIEQLIRAHKDRTLEEQAFHRSIAKATHNAFMNELMPVIQEAINKGVTLSAKKDLVEEDTISDHRMLMNFMKNRNAEGARNAMRIHILHAIEQLGLKKDSSPA</sequence>
<protein>
    <submittedName>
        <fullName evidence="5">FadR family transcriptional regulator</fullName>
    </submittedName>
</protein>
<reference evidence="5" key="2">
    <citation type="submission" date="2021-09" db="EMBL/GenBank/DDBJ databases">
        <authorList>
            <person name="Gilroy R."/>
        </authorList>
    </citation>
    <scope>NUCLEOTIDE SEQUENCE</scope>
    <source>
        <strain evidence="5">ChiGjej2B2-19336</strain>
    </source>
</reference>
<evidence type="ECO:0000256" key="1">
    <source>
        <dbReference type="ARBA" id="ARBA00023015"/>
    </source>
</evidence>
<dbReference type="SMART" id="SM00345">
    <property type="entry name" value="HTH_GNTR"/>
    <property type="match status" value="1"/>
</dbReference>
<dbReference type="InterPro" id="IPR000524">
    <property type="entry name" value="Tscrpt_reg_HTH_GntR"/>
</dbReference>
<feature type="domain" description="HTH gntR-type" evidence="4">
    <location>
        <begin position="4"/>
        <end position="73"/>
    </location>
</feature>
<evidence type="ECO:0000256" key="3">
    <source>
        <dbReference type="ARBA" id="ARBA00023163"/>
    </source>
</evidence>
<dbReference type="PANTHER" id="PTHR43537">
    <property type="entry name" value="TRANSCRIPTIONAL REGULATOR, GNTR FAMILY"/>
    <property type="match status" value="1"/>
</dbReference>
<dbReference type="CDD" id="cd07377">
    <property type="entry name" value="WHTH_GntR"/>
    <property type="match status" value="1"/>
</dbReference>
<dbReference type="EMBL" id="DYZA01000086">
    <property type="protein sequence ID" value="HJD96920.1"/>
    <property type="molecule type" value="Genomic_DNA"/>
</dbReference>
<dbReference type="SUPFAM" id="SSF48008">
    <property type="entry name" value="GntR ligand-binding domain-like"/>
    <property type="match status" value="1"/>
</dbReference>
<dbReference type="PRINTS" id="PR00035">
    <property type="entry name" value="HTHGNTR"/>
</dbReference>
<keyword evidence="1" id="KW-0805">Transcription regulation</keyword>